<protein>
    <submittedName>
        <fullName evidence="6">Site-specific recombinase, phage integrase family protein</fullName>
    </submittedName>
</protein>
<dbReference type="InterPro" id="IPR050090">
    <property type="entry name" value="Tyrosine_recombinase_XerCD"/>
</dbReference>
<accession>A0A1B3ISF1</accession>
<feature type="domain" description="Tyr recombinase" evidence="5">
    <location>
        <begin position="1"/>
        <end position="135"/>
    </location>
</feature>
<dbReference type="GO" id="GO:0006310">
    <property type="term" value="P:DNA recombination"/>
    <property type="evidence" value="ECO:0007669"/>
    <property type="project" value="UniProtKB-KW"/>
</dbReference>
<reference evidence="6" key="1">
    <citation type="submission" date="2016-04" db="EMBL/GenBank/DDBJ databases">
        <title>Draft sequence of AC5331 plasmid from C. freundii 05K0870 strain.</title>
        <authorList>
            <person name="Kang H.-Y."/>
            <person name="Kim S."/>
            <person name="Kim J."/>
        </authorList>
    </citation>
    <scope>NUCLEOTIDE SEQUENCE</scope>
    <source>
        <strain evidence="6">05K0870</strain>
        <plasmid evidence="6">AC5331</plasmid>
    </source>
</reference>
<evidence type="ECO:0000313" key="6">
    <source>
        <dbReference type="EMBL" id="AOF43997.1"/>
    </source>
</evidence>
<evidence type="ECO:0000256" key="1">
    <source>
        <dbReference type="ARBA" id="ARBA00008857"/>
    </source>
</evidence>
<proteinExistence type="inferred from homology"/>
<dbReference type="PANTHER" id="PTHR30349:SF41">
    <property type="entry name" value="INTEGRASE_RECOMBINASE PROTEIN MJ0367-RELATED"/>
    <property type="match status" value="1"/>
</dbReference>
<dbReference type="InterPro" id="IPR013762">
    <property type="entry name" value="Integrase-like_cat_sf"/>
</dbReference>
<geneLocation type="plasmid" evidence="6">
    <name>AC5331</name>
</geneLocation>
<dbReference type="AlphaFoldDB" id="A0A1B3ISF1"/>
<dbReference type="InterPro" id="IPR011010">
    <property type="entry name" value="DNA_brk_join_enz"/>
</dbReference>
<dbReference type="EMBL" id="KX064435">
    <property type="protein sequence ID" value="AOF43997.1"/>
    <property type="molecule type" value="Genomic_DNA"/>
</dbReference>
<dbReference type="Gene3D" id="1.10.443.10">
    <property type="entry name" value="Intergrase catalytic core"/>
    <property type="match status" value="1"/>
</dbReference>
<evidence type="ECO:0000256" key="4">
    <source>
        <dbReference type="ARBA" id="ARBA00023172"/>
    </source>
</evidence>
<evidence type="ECO:0000259" key="5">
    <source>
        <dbReference type="PROSITE" id="PS51898"/>
    </source>
</evidence>
<evidence type="ECO:0000256" key="3">
    <source>
        <dbReference type="ARBA" id="ARBA00023125"/>
    </source>
</evidence>
<keyword evidence="4" id="KW-0233">DNA recombination</keyword>
<keyword evidence="3" id="KW-0238">DNA-binding</keyword>
<dbReference type="Pfam" id="PF00589">
    <property type="entry name" value="Phage_integrase"/>
    <property type="match status" value="1"/>
</dbReference>
<dbReference type="SUPFAM" id="SSF56349">
    <property type="entry name" value="DNA breaking-rejoining enzymes"/>
    <property type="match status" value="1"/>
</dbReference>
<dbReference type="InterPro" id="IPR002104">
    <property type="entry name" value="Integrase_catalytic"/>
</dbReference>
<keyword evidence="2" id="KW-0229">DNA integration</keyword>
<organism evidence="6">
    <name type="scientific">Citrobacter freundii</name>
    <dbReference type="NCBI Taxonomy" id="546"/>
    <lineage>
        <taxon>Bacteria</taxon>
        <taxon>Pseudomonadati</taxon>
        <taxon>Pseudomonadota</taxon>
        <taxon>Gammaproteobacteria</taxon>
        <taxon>Enterobacterales</taxon>
        <taxon>Enterobacteriaceae</taxon>
        <taxon>Citrobacter</taxon>
        <taxon>Citrobacter freundii complex</taxon>
    </lineage>
</organism>
<dbReference type="PROSITE" id="PS51898">
    <property type="entry name" value="TYR_RECOMBINASE"/>
    <property type="match status" value="1"/>
</dbReference>
<keyword evidence="6" id="KW-0614">Plasmid</keyword>
<dbReference type="PANTHER" id="PTHR30349">
    <property type="entry name" value="PHAGE INTEGRASE-RELATED"/>
    <property type="match status" value="1"/>
</dbReference>
<evidence type="ECO:0000256" key="2">
    <source>
        <dbReference type="ARBA" id="ARBA00022908"/>
    </source>
</evidence>
<dbReference type="GO" id="GO:0015074">
    <property type="term" value="P:DNA integration"/>
    <property type="evidence" value="ECO:0007669"/>
    <property type="project" value="UniProtKB-KW"/>
</dbReference>
<sequence>MGSMIYKDRALKVLGKGNKERMAYVPGGAWKRLDKWVEEVRGTHEGPLFPRIRRFDDVTGERMSDQAIYHILETRRVEAGLEMFAPHDLRRTFASSMLDNGEDIVTVKDAMGHSSIATTQKYDRRGDERLKRASQRLDIAD</sequence>
<name>A0A1B3ISF1_CITFR</name>
<comment type="similarity">
    <text evidence="1">Belongs to the 'phage' integrase family.</text>
</comment>
<dbReference type="GO" id="GO:0003677">
    <property type="term" value="F:DNA binding"/>
    <property type="evidence" value="ECO:0007669"/>
    <property type="project" value="UniProtKB-KW"/>
</dbReference>